<name>A0A090R1G6_9GAMM</name>
<organism evidence="2 3">
    <name type="scientific">Photobacterium aphoticum</name>
    <dbReference type="NCBI Taxonomy" id="754436"/>
    <lineage>
        <taxon>Bacteria</taxon>
        <taxon>Pseudomonadati</taxon>
        <taxon>Pseudomonadota</taxon>
        <taxon>Gammaproteobacteria</taxon>
        <taxon>Vibrionales</taxon>
        <taxon>Vibrionaceae</taxon>
        <taxon>Photobacterium</taxon>
    </lineage>
</organism>
<dbReference type="Proteomes" id="UP000029227">
    <property type="component" value="Unassembled WGS sequence"/>
</dbReference>
<comment type="caution">
    <text evidence="2">The sequence shown here is derived from an EMBL/GenBank/DDBJ whole genome shotgun (WGS) entry which is preliminary data.</text>
</comment>
<proteinExistence type="predicted"/>
<accession>A0A090R1G6</accession>
<protein>
    <submittedName>
        <fullName evidence="2">Uncharacterized protein</fullName>
    </submittedName>
</protein>
<evidence type="ECO:0000313" key="3">
    <source>
        <dbReference type="Proteomes" id="UP000029227"/>
    </source>
</evidence>
<feature type="region of interest" description="Disordered" evidence="1">
    <location>
        <begin position="57"/>
        <end position="86"/>
    </location>
</feature>
<dbReference type="AlphaFoldDB" id="A0A090R1G6"/>
<reference evidence="2 3" key="1">
    <citation type="journal article" date="2014" name="Genome Announc.">
        <title>Draft Genome Sequences of Two Vibrionaceae Species, Vibrio ponticus C121 and Photobacterium aphoticum C119, Isolated as Coral Reef Microbiota.</title>
        <authorList>
            <person name="Al-saari N."/>
            <person name="Meirelles P.M."/>
            <person name="Mino S."/>
            <person name="Suda W."/>
            <person name="Oshima K."/>
            <person name="Hattori M."/>
            <person name="Ohkuma M."/>
            <person name="Thompson F.L."/>
            <person name="Gomez-Gil B."/>
            <person name="Sawabe T."/>
            <person name="Sawabe T."/>
        </authorList>
    </citation>
    <scope>NUCLEOTIDE SEQUENCE [LARGE SCALE GENOMIC DNA]</scope>
    <source>
        <strain evidence="2 3">JCM 19237</strain>
    </source>
</reference>
<evidence type="ECO:0000313" key="2">
    <source>
        <dbReference type="EMBL" id="GAL07954.1"/>
    </source>
</evidence>
<gene>
    <name evidence="2" type="ORF">JCM19237_334</name>
</gene>
<dbReference type="STRING" id="754436.JCM19237_334"/>
<sequence>MIPGSETINKVSNTRIESDTAINNANKQREILAERKQQMMAGLDPRTTAALERLAKSAEAHRGTPPQPQAVRTPVPARGETNSIPADFDDMYLRRMALDMD</sequence>
<evidence type="ECO:0000256" key="1">
    <source>
        <dbReference type="SAM" id="MobiDB-lite"/>
    </source>
</evidence>
<dbReference type="EMBL" id="BBMN01000020">
    <property type="protein sequence ID" value="GAL07954.1"/>
    <property type="molecule type" value="Genomic_DNA"/>
</dbReference>